<evidence type="ECO:0000256" key="6">
    <source>
        <dbReference type="SAM" id="Phobius"/>
    </source>
</evidence>
<evidence type="ECO:0000256" key="4">
    <source>
        <dbReference type="ARBA" id="ARBA00022989"/>
    </source>
</evidence>
<dbReference type="InterPro" id="IPR004869">
    <property type="entry name" value="MMPL_dom"/>
</dbReference>
<dbReference type="Pfam" id="PF03176">
    <property type="entry name" value="MMPL"/>
    <property type="match status" value="2"/>
</dbReference>
<keyword evidence="4 6" id="KW-1133">Transmembrane helix</keyword>
<evidence type="ECO:0000256" key="5">
    <source>
        <dbReference type="ARBA" id="ARBA00023136"/>
    </source>
</evidence>
<keyword evidence="2" id="KW-1003">Cell membrane</keyword>
<feature type="transmembrane region" description="Helical" evidence="6">
    <location>
        <begin position="316"/>
        <end position="334"/>
    </location>
</feature>
<dbReference type="SUPFAM" id="SSF82866">
    <property type="entry name" value="Multidrug efflux transporter AcrB transmembrane domain"/>
    <property type="match status" value="2"/>
</dbReference>
<accession>A0A1W1XAV9</accession>
<gene>
    <name evidence="8" type="ORF">SAMN02746041_01082</name>
</gene>
<feature type="domain" description="SSD" evidence="7">
    <location>
        <begin position="237"/>
        <end position="370"/>
    </location>
</feature>
<organism evidence="8 9">
    <name type="scientific">Desulfacinum hydrothermale DSM 13146</name>
    <dbReference type="NCBI Taxonomy" id="1121390"/>
    <lineage>
        <taxon>Bacteria</taxon>
        <taxon>Pseudomonadati</taxon>
        <taxon>Thermodesulfobacteriota</taxon>
        <taxon>Syntrophobacteria</taxon>
        <taxon>Syntrophobacterales</taxon>
        <taxon>Syntrophobacteraceae</taxon>
        <taxon>Desulfacinum</taxon>
    </lineage>
</organism>
<dbReference type="STRING" id="1121390.SAMN02746041_01082"/>
<evidence type="ECO:0000259" key="7">
    <source>
        <dbReference type="PROSITE" id="PS50156"/>
    </source>
</evidence>
<dbReference type="InterPro" id="IPR000731">
    <property type="entry name" value="SSD"/>
</dbReference>
<feature type="transmembrane region" description="Helical" evidence="6">
    <location>
        <begin position="623"/>
        <end position="643"/>
    </location>
</feature>
<keyword evidence="9" id="KW-1185">Reference proteome</keyword>
<feature type="transmembrane region" description="Helical" evidence="6">
    <location>
        <begin position="726"/>
        <end position="750"/>
    </location>
</feature>
<dbReference type="PANTHER" id="PTHR33406">
    <property type="entry name" value="MEMBRANE PROTEIN MJ1562-RELATED"/>
    <property type="match status" value="1"/>
</dbReference>
<keyword evidence="5 6" id="KW-0472">Membrane</keyword>
<dbReference type="GO" id="GO:0005886">
    <property type="term" value="C:plasma membrane"/>
    <property type="evidence" value="ECO:0007669"/>
    <property type="project" value="UniProtKB-SubCell"/>
</dbReference>
<protein>
    <recommendedName>
        <fullName evidence="7">SSD domain-containing protein</fullName>
    </recommendedName>
</protein>
<name>A0A1W1XAV9_9BACT</name>
<feature type="transmembrane region" description="Helical" evidence="6">
    <location>
        <begin position="655"/>
        <end position="678"/>
    </location>
</feature>
<dbReference type="Gene3D" id="1.20.1640.10">
    <property type="entry name" value="Multidrug efflux transporter AcrB transmembrane domain"/>
    <property type="match status" value="2"/>
</dbReference>
<feature type="transmembrane region" description="Helical" evidence="6">
    <location>
        <begin position="346"/>
        <end position="371"/>
    </location>
</feature>
<dbReference type="InterPro" id="IPR050545">
    <property type="entry name" value="Mycobact_MmpL"/>
</dbReference>
<comment type="subcellular location">
    <subcellularLocation>
        <location evidence="1">Cell membrane</location>
        <topology evidence="1">Multi-pass membrane protein</topology>
    </subcellularLocation>
</comment>
<sequence length="777" mass="86667">MAFSDRVSQFVTDHPKTCLTFSLVVALCFGLFSPLVPVESNVDYLTIEDHPDTRYYEEFKQQFGNDEFFVIALEADNLFTEQKLRTIKDVTERLENLEGVRQVISLANAMDAAGSDDVVTIAPFLEHIPRDEPSLQRLKRQIQTHPVYAKQLISSDGRVAAIMVFPEIKENDPAFRLRLIDATKDVLQSFGFSAGSYHMVGWTVVNVALSTYMNRDLRIFIPISYLVISLMLYFCFSSLRITLIGIVNILLCLASTLGFFVIYNMRLNNVTAIVPPLIMALSLSDTIHFFSAVLGRSDPSGSFRNNRHMRTALTDIFIPCFLTTLTTFAGFLSLATSKMPPIRDFAWAACTGIAFEFFYFLFFVPSALLLLGPQVVQLGRVGVWFDNLLEWASHFLMKYKKRLTWVCLSVIGVGIFLSLQIRVNTNIVSNFLPSDPVRRSLNFVEAKLCGVGTLDLVVTSDKPGTLIDVQNLEYMDSLSMKLRRMDSIDKVVSIVDLLKDTHKAMNSEDMAFYTLPPSRELAAQYLLLFDPEDLDDFLNDSRDKARISIFLNEHDSSSQKKLIQDIRAIAASTIPEGLKVRLTGRVLQEVNNIDELVNGQIQSLALAFLMIWMILLMTYRSLFYLWVSALANLFPVAINFALMRLLGIPLNTGTALIVVVGIGIAVDGTIHMLSHYRMKISEGVTRQDSIISAVTHKSYALALSAFILMIGFGVLLTSRFVPTIQFGALSAAIMFTALIGDVVFLPSLILSLSGSRRNIVEARAGVGLGKAGEESIP</sequence>
<feature type="transmembrane region" description="Helical" evidence="6">
    <location>
        <begin position="277"/>
        <end position="295"/>
    </location>
</feature>
<evidence type="ECO:0000256" key="3">
    <source>
        <dbReference type="ARBA" id="ARBA00022692"/>
    </source>
</evidence>
<dbReference type="AlphaFoldDB" id="A0A1W1XAV9"/>
<feature type="transmembrane region" description="Helical" evidence="6">
    <location>
        <begin position="186"/>
        <end position="205"/>
    </location>
</feature>
<reference evidence="8 9" key="1">
    <citation type="submission" date="2017-04" db="EMBL/GenBank/DDBJ databases">
        <authorList>
            <person name="Afonso C.L."/>
            <person name="Miller P.J."/>
            <person name="Scott M.A."/>
            <person name="Spackman E."/>
            <person name="Goraichik I."/>
            <person name="Dimitrov K.M."/>
            <person name="Suarez D.L."/>
            <person name="Swayne D.E."/>
        </authorList>
    </citation>
    <scope>NUCLEOTIDE SEQUENCE [LARGE SCALE GENOMIC DNA]</scope>
    <source>
        <strain evidence="8 9">DSM 13146</strain>
    </source>
</reference>
<dbReference type="RefSeq" id="WP_170920366.1">
    <property type="nucleotide sequence ID" value="NZ_FWXF01000004.1"/>
</dbReference>
<feature type="transmembrane region" description="Helical" evidence="6">
    <location>
        <begin position="699"/>
        <end position="720"/>
    </location>
</feature>
<evidence type="ECO:0000256" key="2">
    <source>
        <dbReference type="ARBA" id="ARBA00022475"/>
    </source>
</evidence>
<dbReference type="PROSITE" id="PS50156">
    <property type="entry name" value="SSD"/>
    <property type="match status" value="1"/>
</dbReference>
<dbReference type="Proteomes" id="UP000192783">
    <property type="component" value="Unassembled WGS sequence"/>
</dbReference>
<dbReference type="PANTHER" id="PTHR33406:SF12">
    <property type="entry name" value="BLR2997 PROTEIN"/>
    <property type="match status" value="1"/>
</dbReference>
<feature type="transmembrane region" description="Helical" evidence="6">
    <location>
        <begin position="403"/>
        <end position="421"/>
    </location>
</feature>
<proteinExistence type="predicted"/>
<feature type="transmembrane region" description="Helical" evidence="6">
    <location>
        <begin position="217"/>
        <end position="236"/>
    </location>
</feature>
<keyword evidence="3 6" id="KW-0812">Transmembrane</keyword>
<evidence type="ECO:0000313" key="9">
    <source>
        <dbReference type="Proteomes" id="UP000192783"/>
    </source>
</evidence>
<feature type="transmembrane region" description="Helical" evidence="6">
    <location>
        <begin position="243"/>
        <end position="265"/>
    </location>
</feature>
<dbReference type="EMBL" id="FWXF01000004">
    <property type="protein sequence ID" value="SMC20999.1"/>
    <property type="molecule type" value="Genomic_DNA"/>
</dbReference>
<evidence type="ECO:0000313" key="8">
    <source>
        <dbReference type="EMBL" id="SMC20999.1"/>
    </source>
</evidence>
<evidence type="ECO:0000256" key="1">
    <source>
        <dbReference type="ARBA" id="ARBA00004651"/>
    </source>
</evidence>